<accession>A0A8E2AKK2</accession>
<feature type="compositionally biased region" description="Polar residues" evidence="1">
    <location>
        <begin position="84"/>
        <end position="97"/>
    </location>
</feature>
<name>A0A8E2AKK2_9APHY</name>
<protein>
    <submittedName>
        <fullName evidence="2">Uncharacterized protein</fullName>
    </submittedName>
</protein>
<evidence type="ECO:0000313" key="2">
    <source>
        <dbReference type="EMBL" id="OCH83657.1"/>
    </source>
</evidence>
<evidence type="ECO:0000313" key="3">
    <source>
        <dbReference type="Proteomes" id="UP000250043"/>
    </source>
</evidence>
<dbReference type="EMBL" id="KV722889">
    <property type="protein sequence ID" value="OCH83657.1"/>
    <property type="molecule type" value="Genomic_DNA"/>
</dbReference>
<proteinExistence type="predicted"/>
<keyword evidence="3" id="KW-1185">Reference proteome</keyword>
<organism evidence="2 3">
    <name type="scientific">Obba rivulosa</name>
    <dbReference type="NCBI Taxonomy" id="1052685"/>
    <lineage>
        <taxon>Eukaryota</taxon>
        <taxon>Fungi</taxon>
        <taxon>Dikarya</taxon>
        <taxon>Basidiomycota</taxon>
        <taxon>Agaricomycotina</taxon>
        <taxon>Agaricomycetes</taxon>
        <taxon>Polyporales</taxon>
        <taxon>Gelatoporiaceae</taxon>
        <taxon>Obba</taxon>
    </lineage>
</organism>
<sequence>MYTCTAPLMMRAMSSSSSRSQSAIGGYRGIAQALSAILLVSTRRLFMFGEKCGTKGKRYPINLPRERFRLTLRKGPKQDDHSQRSPGTKGTRQTASSVVDKLSSRIRKIAARHNVALGKHDRHRSRFHSKDKMNISWSSSLTFSSPKIIHMLYRYSVHIVIPCRRGHTDNIVPSTEVHHLEPDTHNPLEPECDRKAASFSVMTRIDGQCSLPEVLAAQSSPKVRCIVHLMMQSQPDLKLIFKLESDSKTDNYMEQEQITAA</sequence>
<dbReference type="Proteomes" id="UP000250043">
    <property type="component" value="Unassembled WGS sequence"/>
</dbReference>
<dbReference type="AlphaFoldDB" id="A0A8E2AKK2"/>
<reference evidence="2 3" key="1">
    <citation type="submission" date="2016-07" db="EMBL/GenBank/DDBJ databases">
        <title>Draft genome of the white-rot fungus Obba rivulosa 3A-2.</title>
        <authorList>
            <consortium name="DOE Joint Genome Institute"/>
            <person name="Miettinen O."/>
            <person name="Riley R."/>
            <person name="Acob R."/>
            <person name="Barry K."/>
            <person name="Cullen D."/>
            <person name="De Vries R."/>
            <person name="Hainaut M."/>
            <person name="Hatakka A."/>
            <person name="Henrissat B."/>
            <person name="Hilden K."/>
            <person name="Kuo R."/>
            <person name="Labutti K."/>
            <person name="Lipzen A."/>
            <person name="Makela M.R."/>
            <person name="Sandor L."/>
            <person name="Spatafora J.W."/>
            <person name="Grigoriev I.V."/>
            <person name="Hibbett D.S."/>
        </authorList>
    </citation>
    <scope>NUCLEOTIDE SEQUENCE [LARGE SCALE GENOMIC DNA]</scope>
    <source>
        <strain evidence="2 3">3A-2</strain>
    </source>
</reference>
<feature type="region of interest" description="Disordered" evidence="1">
    <location>
        <begin position="70"/>
        <end position="99"/>
    </location>
</feature>
<evidence type="ECO:0000256" key="1">
    <source>
        <dbReference type="SAM" id="MobiDB-lite"/>
    </source>
</evidence>
<gene>
    <name evidence="2" type="ORF">OBBRIDRAFT_808844</name>
</gene>